<comment type="caution">
    <text evidence="2">The sequence shown here is derived from an EMBL/GenBank/DDBJ whole genome shotgun (WGS) entry which is preliminary data.</text>
</comment>
<reference evidence="2 3" key="1">
    <citation type="submission" date="2021-06" db="EMBL/GenBank/DDBJ databases">
        <authorList>
            <person name="Palmer J.M."/>
        </authorList>
    </citation>
    <scope>NUCLEOTIDE SEQUENCE [LARGE SCALE GENOMIC DNA]</scope>
    <source>
        <strain evidence="2 3">AS_MEX2019</strain>
        <tissue evidence="2">Muscle</tissue>
    </source>
</reference>
<keyword evidence="3" id="KW-1185">Reference proteome</keyword>
<sequence length="145" mass="16687">MMMWMCSLIFLLLERTEMGKVDCSCKKNCCLRWNLYLVWPPAESHTHSFCEVVVAKYYRYLPLHVDLLGWYETEMPCSIIFISSCNYYGNLGLPCPSLQAISASCVVKILAEKNMQPLRGLFHHPYVELGQKRNVLSAAQKKVSD</sequence>
<evidence type="ECO:0000313" key="2">
    <source>
        <dbReference type="EMBL" id="MEQ2292020.1"/>
    </source>
</evidence>
<name>A0ABV0YEG6_9TELE</name>
<organism evidence="2 3">
    <name type="scientific">Ameca splendens</name>
    <dbReference type="NCBI Taxonomy" id="208324"/>
    <lineage>
        <taxon>Eukaryota</taxon>
        <taxon>Metazoa</taxon>
        <taxon>Chordata</taxon>
        <taxon>Craniata</taxon>
        <taxon>Vertebrata</taxon>
        <taxon>Euteleostomi</taxon>
        <taxon>Actinopterygii</taxon>
        <taxon>Neopterygii</taxon>
        <taxon>Teleostei</taxon>
        <taxon>Neoteleostei</taxon>
        <taxon>Acanthomorphata</taxon>
        <taxon>Ovalentaria</taxon>
        <taxon>Atherinomorphae</taxon>
        <taxon>Cyprinodontiformes</taxon>
        <taxon>Goodeidae</taxon>
        <taxon>Ameca</taxon>
    </lineage>
</organism>
<keyword evidence="1" id="KW-0732">Signal</keyword>
<dbReference type="Proteomes" id="UP001469553">
    <property type="component" value="Unassembled WGS sequence"/>
</dbReference>
<dbReference type="EMBL" id="JAHRIP010029709">
    <property type="protein sequence ID" value="MEQ2292020.1"/>
    <property type="molecule type" value="Genomic_DNA"/>
</dbReference>
<evidence type="ECO:0000313" key="3">
    <source>
        <dbReference type="Proteomes" id="UP001469553"/>
    </source>
</evidence>
<feature type="chain" id="PRO_5045177916" description="Secreted protein" evidence="1">
    <location>
        <begin position="20"/>
        <end position="145"/>
    </location>
</feature>
<proteinExistence type="predicted"/>
<evidence type="ECO:0008006" key="4">
    <source>
        <dbReference type="Google" id="ProtNLM"/>
    </source>
</evidence>
<accession>A0ABV0YEG6</accession>
<feature type="signal peptide" evidence="1">
    <location>
        <begin position="1"/>
        <end position="19"/>
    </location>
</feature>
<evidence type="ECO:0000256" key="1">
    <source>
        <dbReference type="SAM" id="SignalP"/>
    </source>
</evidence>
<gene>
    <name evidence="2" type="ORF">AMECASPLE_018904</name>
</gene>
<protein>
    <recommendedName>
        <fullName evidence="4">Secreted protein</fullName>
    </recommendedName>
</protein>